<gene>
    <name evidence="1" type="ORF">CGI_10011082</name>
</gene>
<accession>K1QCZ0</accession>
<evidence type="ECO:0000313" key="1">
    <source>
        <dbReference type="EMBL" id="EKC31863.1"/>
    </source>
</evidence>
<dbReference type="HOGENOM" id="CLU_1116685_0_0_1"/>
<name>K1QCZ0_MAGGI</name>
<sequence>MSNFERRPILLVPSCKRTTAMEKQFGPIVTSVLLALTFGCWLTAMVAPGWFLIEIKTSSSSLTSALGESPKMKITTEVDMGLFFINVCVNEKCEQIDYEKMKTMKNFHAMPELLELQAEGVLAMALCTISALLVMIPARSKSTRYLIALILMSIAVIFESILIYRMASANAEMDKIKKIERTLLTGISMEVKLPYSILIAGIGALFGILGCVSSAGMYRKSRDCAQPGQVLNVFHAAPATGFTILQETY</sequence>
<organism evidence="1">
    <name type="scientific">Magallana gigas</name>
    <name type="common">Pacific oyster</name>
    <name type="synonym">Crassostrea gigas</name>
    <dbReference type="NCBI Taxonomy" id="29159"/>
    <lineage>
        <taxon>Eukaryota</taxon>
        <taxon>Metazoa</taxon>
        <taxon>Spiralia</taxon>
        <taxon>Lophotrochozoa</taxon>
        <taxon>Mollusca</taxon>
        <taxon>Bivalvia</taxon>
        <taxon>Autobranchia</taxon>
        <taxon>Pteriomorphia</taxon>
        <taxon>Ostreida</taxon>
        <taxon>Ostreoidea</taxon>
        <taxon>Ostreidae</taxon>
        <taxon>Magallana</taxon>
    </lineage>
</organism>
<dbReference type="InParanoid" id="K1QCZ0"/>
<reference evidence="1" key="1">
    <citation type="journal article" date="2012" name="Nature">
        <title>The oyster genome reveals stress adaptation and complexity of shell formation.</title>
        <authorList>
            <person name="Zhang G."/>
            <person name="Fang X."/>
            <person name="Guo X."/>
            <person name="Li L."/>
            <person name="Luo R."/>
            <person name="Xu F."/>
            <person name="Yang P."/>
            <person name="Zhang L."/>
            <person name="Wang X."/>
            <person name="Qi H."/>
            <person name="Xiong Z."/>
            <person name="Que H."/>
            <person name="Xie Y."/>
            <person name="Holland P.W."/>
            <person name="Paps J."/>
            <person name="Zhu Y."/>
            <person name="Wu F."/>
            <person name="Chen Y."/>
            <person name="Wang J."/>
            <person name="Peng C."/>
            <person name="Meng J."/>
            <person name="Yang L."/>
            <person name="Liu J."/>
            <person name="Wen B."/>
            <person name="Zhang N."/>
            <person name="Huang Z."/>
            <person name="Zhu Q."/>
            <person name="Feng Y."/>
            <person name="Mount A."/>
            <person name="Hedgecock D."/>
            <person name="Xu Z."/>
            <person name="Liu Y."/>
            <person name="Domazet-Loso T."/>
            <person name="Du Y."/>
            <person name="Sun X."/>
            <person name="Zhang S."/>
            <person name="Liu B."/>
            <person name="Cheng P."/>
            <person name="Jiang X."/>
            <person name="Li J."/>
            <person name="Fan D."/>
            <person name="Wang W."/>
            <person name="Fu W."/>
            <person name="Wang T."/>
            <person name="Wang B."/>
            <person name="Zhang J."/>
            <person name="Peng Z."/>
            <person name="Li Y."/>
            <person name="Li N."/>
            <person name="Wang J."/>
            <person name="Chen M."/>
            <person name="He Y."/>
            <person name="Tan F."/>
            <person name="Song X."/>
            <person name="Zheng Q."/>
            <person name="Huang R."/>
            <person name="Yang H."/>
            <person name="Du X."/>
            <person name="Chen L."/>
            <person name="Yang M."/>
            <person name="Gaffney P.M."/>
            <person name="Wang S."/>
            <person name="Luo L."/>
            <person name="She Z."/>
            <person name="Ming Y."/>
            <person name="Huang W."/>
            <person name="Zhang S."/>
            <person name="Huang B."/>
            <person name="Zhang Y."/>
            <person name="Qu T."/>
            <person name="Ni P."/>
            <person name="Miao G."/>
            <person name="Wang J."/>
            <person name="Wang Q."/>
            <person name="Steinberg C.E."/>
            <person name="Wang H."/>
            <person name="Li N."/>
            <person name="Qian L."/>
            <person name="Zhang G."/>
            <person name="Li Y."/>
            <person name="Yang H."/>
            <person name="Liu X."/>
            <person name="Wang J."/>
            <person name="Yin Y."/>
            <person name="Wang J."/>
        </authorList>
    </citation>
    <scope>NUCLEOTIDE SEQUENCE [LARGE SCALE GENOMIC DNA]</scope>
    <source>
        <strain evidence="1">05x7-T-G4-1.051#20</strain>
    </source>
</reference>
<protein>
    <submittedName>
        <fullName evidence="1">Uncharacterized protein</fullName>
    </submittedName>
</protein>
<dbReference type="AlphaFoldDB" id="K1QCZ0"/>
<dbReference type="EMBL" id="JH818456">
    <property type="protein sequence ID" value="EKC31863.1"/>
    <property type="molecule type" value="Genomic_DNA"/>
</dbReference>
<proteinExistence type="predicted"/>